<keyword evidence="1" id="KW-1133">Transmembrane helix</keyword>
<feature type="transmembrane region" description="Helical" evidence="1">
    <location>
        <begin position="90"/>
        <end position="116"/>
    </location>
</feature>
<keyword evidence="1" id="KW-0472">Membrane</keyword>
<evidence type="ECO:0000313" key="3">
    <source>
        <dbReference type="Proteomes" id="UP000597762"/>
    </source>
</evidence>
<proteinExistence type="predicted"/>
<evidence type="ECO:0000256" key="1">
    <source>
        <dbReference type="SAM" id="Phobius"/>
    </source>
</evidence>
<feature type="transmembrane region" description="Helical" evidence="1">
    <location>
        <begin position="123"/>
        <end position="143"/>
    </location>
</feature>
<feature type="transmembrane region" description="Helical" evidence="1">
    <location>
        <begin position="6"/>
        <end position="29"/>
    </location>
</feature>
<dbReference type="Proteomes" id="UP000597762">
    <property type="component" value="Unassembled WGS sequence"/>
</dbReference>
<organism evidence="2 3">
    <name type="scientific">Acanthosepion pharaonis</name>
    <name type="common">Pharaoh cuttlefish</name>
    <name type="synonym">Sepia pharaonis</name>
    <dbReference type="NCBI Taxonomy" id="158019"/>
    <lineage>
        <taxon>Eukaryota</taxon>
        <taxon>Metazoa</taxon>
        <taxon>Spiralia</taxon>
        <taxon>Lophotrochozoa</taxon>
        <taxon>Mollusca</taxon>
        <taxon>Cephalopoda</taxon>
        <taxon>Coleoidea</taxon>
        <taxon>Decapodiformes</taxon>
        <taxon>Sepiida</taxon>
        <taxon>Sepiina</taxon>
        <taxon>Sepiidae</taxon>
        <taxon>Acanthosepion</taxon>
    </lineage>
</organism>
<name>A0A812EVS5_ACAPH</name>
<keyword evidence="1" id="KW-0812">Transmembrane</keyword>
<reference evidence="2" key="1">
    <citation type="submission" date="2021-01" db="EMBL/GenBank/DDBJ databases">
        <authorList>
            <person name="Li R."/>
            <person name="Bekaert M."/>
        </authorList>
    </citation>
    <scope>NUCLEOTIDE SEQUENCE</scope>
    <source>
        <strain evidence="2">Farmed</strain>
    </source>
</reference>
<keyword evidence="3" id="KW-1185">Reference proteome</keyword>
<dbReference type="AlphaFoldDB" id="A0A812EVS5"/>
<dbReference type="EMBL" id="CAHIKZ030005532">
    <property type="protein sequence ID" value="CAE1328565.1"/>
    <property type="molecule type" value="Genomic_DNA"/>
</dbReference>
<feature type="transmembrane region" description="Helical" evidence="1">
    <location>
        <begin position="180"/>
        <end position="200"/>
    </location>
</feature>
<sequence>MQLPGAITICFFSFSFRSFSLSSLILFTFDPNLSLSLSFPYSLSLSLSIHHYLFHPPSLCLLCAHLPLFFHSSQPFPLLFSDSISLSSFFPSLLFISSRFHIASFLTLNFSLYFFCPKLQLETCCFSLTFSCSCLPVFFGLFLPSNIPPLFLQRFFLFFIVSPFPPPIHCFYFSFSENICCCHVSYIFLLFTRLFNFVLIEKS</sequence>
<protein>
    <submittedName>
        <fullName evidence="2">Uncharacterized protein</fullName>
    </submittedName>
</protein>
<evidence type="ECO:0000313" key="2">
    <source>
        <dbReference type="EMBL" id="CAE1328565.1"/>
    </source>
</evidence>
<accession>A0A812EVS5</accession>
<comment type="caution">
    <text evidence="2">The sequence shown here is derived from an EMBL/GenBank/DDBJ whole genome shotgun (WGS) entry which is preliminary data.</text>
</comment>
<gene>
    <name evidence="2" type="ORF">SPHA_78196</name>
</gene>
<feature type="transmembrane region" description="Helical" evidence="1">
    <location>
        <begin position="155"/>
        <end position="173"/>
    </location>
</feature>